<comment type="caution">
    <text evidence="2">The sequence shown here is derived from an EMBL/GenBank/DDBJ whole genome shotgun (WGS) entry which is preliminary data.</text>
</comment>
<reference evidence="2 3" key="1">
    <citation type="submission" date="2020-08" db="EMBL/GenBank/DDBJ databases">
        <title>Plant Genome Project.</title>
        <authorList>
            <person name="Zhang R.-G."/>
        </authorList>
    </citation>
    <scope>NUCLEOTIDE SEQUENCE [LARGE SCALE GENOMIC DNA]</scope>
    <source>
        <tissue evidence="2">Rhizome</tissue>
    </source>
</reference>
<name>A0A8J5KL24_ZINOF</name>
<sequence>MDKKNKHVCGPRRRRRREWEHRRGEDGSGHGLLVLFFHDSDGVGSSVTGDGFPHPRILGGRTLAFDTRLARPRLRKPGRGRPRVPMRVWSWLPRALRDLWSGGARLRPEEASRNRTERRQDSQGLPTGFNTVSAGKLKREFTILPLSSIPGLILYFFSQQKNLKLN</sequence>
<evidence type="ECO:0000313" key="2">
    <source>
        <dbReference type="EMBL" id="KAG6480888.1"/>
    </source>
</evidence>
<keyword evidence="3" id="KW-1185">Reference proteome</keyword>
<dbReference type="Proteomes" id="UP000734854">
    <property type="component" value="Unassembled WGS sequence"/>
</dbReference>
<evidence type="ECO:0000313" key="3">
    <source>
        <dbReference type="Proteomes" id="UP000734854"/>
    </source>
</evidence>
<proteinExistence type="predicted"/>
<feature type="region of interest" description="Disordered" evidence="1">
    <location>
        <begin position="107"/>
        <end position="131"/>
    </location>
</feature>
<organism evidence="2 3">
    <name type="scientific">Zingiber officinale</name>
    <name type="common">Ginger</name>
    <name type="synonym">Amomum zingiber</name>
    <dbReference type="NCBI Taxonomy" id="94328"/>
    <lineage>
        <taxon>Eukaryota</taxon>
        <taxon>Viridiplantae</taxon>
        <taxon>Streptophyta</taxon>
        <taxon>Embryophyta</taxon>
        <taxon>Tracheophyta</taxon>
        <taxon>Spermatophyta</taxon>
        <taxon>Magnoliopsida</taxon>
        <taxon>Liliopsida</taxon>
        <taxon>Zingiberales</taxon>
        <taxon>Zingiberaceae</taxon>
        <taxon>Zingiber</taxon>
    </lineage>
</organism>
<feature type="compositionally biased region" description="Basic residues" evidence="1">
    <location>
        <begin position="1"/>
        <end position="16"/>
    </location>
</feature>
<evidence type="ECO:0000256" key="1">
    <source>
        <dbReference type="SAM" id="MobiDB-lite"/>
    </source>
</evidence>
<dbReference type="AlphaFoldDB" id="A0A8J5KL24"/>
<feature type="compositionally biased region" description="Polar residues" evidence="1">
    <location>
        <begin position="122"/>
        <end position="131"/>
    </location>
</feature>
<accession>A0A8J5KL24</accession>
<protein>
    <submittedName>
        <fullName evidence="2">Uncharacterized protein</fullName>
    </submittedName>
</protein>
<feature type="region of interest" description="Disordered" evidence="1">
    <location>
        <begin position="1"/>
        <end position="26"/>
    </location>
</feature>
<feature type="compositionally biased region" description="Basic and acidic residues" evidence="1">
    <location>
        <begin position="17"/>
        <end position="26"/>
    </location>
</feature>
<gene>
    <name evidence="2" type="ORF">ZIOFF_057476</name>
</gene>
<dbReference type="EMBL" id="JACMSC010000016">
    <property type="protein sequence ID" value="KAG6480888.1"/>
    <property type="molecule type" value="Genomic_DNA"/>
</dbReference>
<feature type="compositionally biased region" description="Basic and acidic residues" evidence="1">
    <location>
        <begin position="107"/>
        <end position="121"/>
    </location>
</feature>